<evidence type="ECO:0000259" key="1">
    <source>
        <dbReference type="PROSITE" id="PS50878"/>
    </source>
</evidence>
<protein>
    <submittedName>
        <fullName evidence="2">Reverse transcriptase domain</fullName>
    </submittedName>
</protein>
<evidence type="ECO:0000313" key="3">
    <source>
        <dbReference type="Proteomes" id="UP000325440"/>
    </source>
</evidence>
<reference evidence="2 3" key="1">
    <citation type="submission" date="2019-08" db="EMBL/GenBank/DDBJ databases">
        <authorList>
            <person name="Alioto T."/>
            <person name="Alioto T."/>
            <person name="Gomez Garrido J."/>
        </authorList>
    </citation>
    <scope>NUCLEOTIDE SEQUENCE [LARGE SCALE GENOMIC DNA]</scope>
</reference>
<dbReference type="PROSITE" id="PS50878">
    <property type="entry name" value="RT_POL"/>
    <property type="match status" value="1"/>
</dbReference>
<keyword evidence="2" id="KW-0808">Transferase</keyword>
<sequence>MTEFGIPKKLRSLIKICMEEKQYQIRIDQTISETFTVETGLKQGHALFLILFNPTLEKTVREKQKETTGREINRQKIKILGFADDINIIGNTRDDIEKTLKALEKSADKIGLKVNVEKTKIMEQLDTEENSMDPEPDPDDWMYEKVNEFKYLGICINAKNDWSKEIGI</sequence>
<name>A0A5E4N710_9HEMI</name>
<keyword evidence="3" id="KW-1185">Reference proteome</keyword>
<keyword evidence="2" id="KW-0695">RNA-directed DNA polymerase</keyword>
<organism evidence="2 3">
    <name type="scientific">Cinara cedri</name>
    <dbReference type="NCBI Taxonomy" id="506608"/>
    <lineage>
        <taxon>Eukaryota</taxon>
        <taxon>Metazoa</taxon>
        <taxon>Ecdysozoa</taxon>
        <taxon>Arthropoda</taxon>
        <taxon>Hexapoda</taxon>
        <taxon>Insecta</taxon>
        <taxon>Pterygota</taxon>
        <taxon>Neoptera</taxon>
        <taxon>Paraneoptera</taxon>
        <taxon>Hemiptera</taxon>
        <taxon>Sternorrhyncha</taxon>
        <taxon>Aphidomorpha</taxon>
        <taxon>Aphidoidea</taxon>
        <taxon>Aphididae</taxon>
        <taxon>Lachninae</taxon>
        <taxon>Cinara</taxon>
    </lineage>
</organism>
<dbReference type="EMBL" id="CABPRJ010001904">
    <property type="protein sequence ID" value="VVC40512.1"/>
    <property type="molecule type" value="Genomic_DNA"/>
</dbReference>
<dbReference type="Gene3D" id="3.30.70.270">
    <property type="match status" value="1"/>
</dbReference>
<dbReference type="InterPro" id="IPR000477">
    <property type="entry name" value="RT_dom"/>
</dbReference>
<evidence type="ECO:0000313" key="2">
    <source>
        <dbReference type="EMBL" id="VVC40512.1"/>
    </source>
</evidence>
<proteinExistence type="predicted"/>
<keyword evidence="2" id="KW-0548">Nucleotidyltransferase</keyword>
<gene>
    <name evidence="2" type="ORF">CINCED_3A017521</name>
</gene>
<dbReference type="AlphaFoldDB" id="A0A5E4N710"/>
<dbReference type="PANTHER" id="PTHR47027">
    <property type="entry name" value="REVERSE TRANSCRIPTASE DOMAIN-CONTAINING PROTEIN"/>
    <property type="match status" value="1"/>
</dbReference>
<accession>A0A5E4N710</accession>
<dbReference type="Proteomes" id="UP000325440">
    <property type="component" value="Unassembled WGS sequence"/>
</dbReference>
<dbReference type="SUPFAM" id="SSF56672">
    <property type="entry name" value="DNA/RNA polymerases"/>
    <property type="match status" value="1"/>
</dbReference>
<dbReference type="GO" id="GO:0003964">
    <property type="term" value="F:RNA-directed DNA polymerase activity"/>
    <property type="evidence" value="ECO:0007669"/>
    <property type="project" value="UniProtKB-KW"/>
</dbReference>
<dbReference type="OrthoDB" id="7978815at2759"/>
<dbReference type="InterPro" id="IPR043502">
    <property type="entry name" value="DNA/RNA_pol_sf"/>
</dbReference>
<feature type="domain" description="Reverse transcriptase" evidence="1">
    <location>
        <begin position="1"/>
        <end position="156"/>
    </location>
</feature>
<dbReference type="Pfam" id="PF00078">
    <property type="entry name" value="RVT_1"/>
    <property type="match status" value="1"/>
</dbReference>
<dbReference type="PANTHER" id="PTHR47027:SF20">
    <property type="entry name" value="REVERSE TRANSCRIPTASE-LIKE PROTEIN WITH RNA-DIRECTED DNA POLYMERASE DOMAIN"/>
    <property type="match status" value="1"/>
</dbReference>
<dbReference type="InterPro" id="IPR043128">
    <property type="entry name" value="Rev_trsase/Diguanyl_cyclase"/>
</dbReference>